<reference evidence="1 2" key="1">
    <citation type="submission" date="2021-06" db="EMBL/GenBank/DDBJ databases">
        <title>Caerostris extrusa draft genome.</title>
        <authorList>
            <person name="Kono N."/>
            <person name="Arakawa K."/>
        </authorList>
    </citation>
    <scope>NUCLEOTIDE SEQUENCE [LARGE SCALE GENOMIC DNA]</scope>
</reference>
<dbReference type="EMBL" id="BPLR01010120">
    <property type="protein sequence ID" value="GIY37071.1"/>
    <property type="molecule type" value="Genomic_DNA"/>
</dbReference>
<name>A0AAV4SVA2_CAEEX</name>
<organism evidence="1 2">
    <name type="scientific">Caerostris extrusa</name>
    <name type="common">Bark spider</name>
    <name type="synonym">Caerostris bankana</name>
    <dbReference type="NCBI Taxonomy" id="172846"/>
    <lineage>
        <taxon>Eukaryota</taxon>
        <taxon>Metazoa</taxon>
        <taxon>Ecdysozoa</taxon>
        <taxon>Arthropoda</taxon>
        <taxon>Chelicerata</taxon>
        <taxon>Arachnida</taxon>
        <taxon>Araneae</taxon>
        <taxon>Araneomorphae</taxon>
        <taxon>Entelegynae</taxon>
        <taxon>Araneoidea</taxon>
        <taxon>Araneidae</taxon>
        <taxon>Caerostris</taxon>
    </lineage>
</organism>
<comment type="caution">
    <text evidence="1">The sequence shown here is derived from an EMBL/GenBank/DDBJ whole genome shotgun (WGS) entry which is preliminary data.</text>
</comment>
<sequence>MLSSSHSNSPVVSSPSRRVTFPFDSSMDNWQRFIRNSVGFWPNGNASLVIRRNDIRQNDGTFGVLERISEILISGKSVCFPARLEGLTNTQIKG</sequence>
<protein>
    <submittedName>
        <fullName evidence="1">Uncharacterized protein</fullName>
    </submittedName>
</protein>
<accession>A0AAV4SVA2</accession>
<keyword evidence="2" id="KW-1185">Reference proteome</keyword>
<gene>
    <name evidence="1" type="ORF">CEXT_426361</name>
</gene>
<evidence type="ECO:0000313" key="2">
    <source>
        <dbReference type="Proteomes" id="UP001054945"/>
    </source>
</evidence>
<evidence type="ECO:0000313" key="1">
    <source>
        <dbReference type="EMBL" id="GIY37071.1"/>
    </source>
</evidence>
<dbReference type="Proteomes" id="UP001054945">
    <property type="component" value="Unassembled WGS sequence"/>
</dbReference>
<proteinExistence type="predicted"/>
<dbReference type="AlphaFoldDB" id="A0AAV4SVA2"/>